<name>A0ABU5NCW7_9RICK</name>
<comment type="caution">
    <text evidence="1">The sequence shown here is derived from an EMBL/GenBank/DDBJ whole genome shotgun (WGS) entry which is preliminary data.</text>
</comment>
<dbReference type="EMBL" id="JARJFB010000071">
    <property type="protein sequence ID" value="MEA0971023.1"/>
    <property type="molecule type" value="Genomic_DNA"/>
</dbReference>
<protein>
    <submittedName>
        <fullName evidence="1">Phosphodiesterase/phospholipase domain protein</fullName>
    </submittedName>
</protein>
<evidence type="ECO:0000313" key="1">
    <source>
        <dbReference type="EMBL" id="MEA0971023.1"/>
    </source>
</evidence>
<reference evidence="1 2" key="1">
    <citation type="submission" date="2023-03" db="EMBL/GenBank/DDBJ databases">
        <title>Host association and intracellularity evolved multiple times independently in the Rickettsiales.</title>
        <authorList>
            <person name="Castelli M."/>
            <person name="Nardi T."/>
            <person name="Gammuto L."/>
            <person name="Bellinzona G."/>
            <person name="Sabaneyeva E."/>
            <person name="Potekhin A."/>
            <person name="Serra V."/>
            <person name="Petroni G."/>
            <person name="Sassera D."/>
        </authorList>
    </citation>
    <scope>NUCLEOTIDE SEQUENCE [LARGE SCALE GENOMIC DNA]</scope>
    <source>
        <strain evidence="1 2">Sr 2-6</strain>
    </source>
</reference>
<proteinExistence type="predicted"/>
<accession>A0ABU5NCW7</accession>
<dbReference type="Proteomes" id="UP001291687">
    <property type="component" value="Unassembled WGS sequence"/>
</dbReference>
<keyword evidence="2" id="KW-1185">Reference proteome</keyword>
<evidence type="ECO:0000313" key="2">
    <source>
        <dbReference type="Proteomes" id="UP001291687"/>
    </source>
</evidence>
<sequence length="209" mass="24685">MIYINHRINTIEELMKVPEQNGIELDVRYHENELILHHDPFNHHTNKPEIFENLLKKWHHKGPMILNIKTEGIEKACIELMNNYKINNWFFLDLSMPYFVIYSNVAKKNEITGFSQENLAVRFSEYEPLEYALSFSGRAKWIWVDCFTKMPLNQSSCDKIKKAGFKICIVSPELQKHQLTKISEFKEQITNLKIDAVCTKRPDLWGQVL</sequence>
<organism evidence="1 2">
    <name type="scientific">Candidatus Megaera venefica</name>
    <dbReference type="NCBI Taxonomy" id="2055910"/>
    <lineage>
        <taxon>Bacteria</taxon>
        <taxon>Pseudomonadati</taxon>
        <taxon>Pseudomonadota</taxon>
        <taxon>Alphaproteobacteria</taxon>
        <taxon>Rickettsiales</taxon>
        <taxon>Rickettsiaceae</taxon>
        <taxon>Candidatus Megaera</taxon>
    </lineage>
</organism>
<gene>
    <name evidence="1" type="ORF">Megvenef_00994</name>
</gene>